<sequence>MYVASYAASCLFCCVSPVLVAERRSRKLEMSLDNMRGSYGRCPPFLVAGLLVVCIILTFNWWSLSSQNYDLIKQIEELGEQLKISSEEQELCVHHRLSAEGRMKILDAEVAQVRVNLLQERTDNDEMKKTLETKDEELRKAKKEQENSQKSTNICKTELESIKKLEITKDGTIESLQLEKKQLLGQLNKQKEKIQSLEDELKQAQAALEEAFKKKLPDVPGAQEKASPAPPLKLSDNGMAVGGDHERDGAQEMERAENEENNAGERGDDANPEEGAGDNGPEGPVGEEPAAQMNRLK</sequence>
<feature type="region of interest" description="Disordered" evidence="2">
    <location>
        <begin position="215"/>
        <end position="297"/>
    </location>
</feature>
<evidence type="ECO:0000313" key="4">
    <source>
        <dbReference type="EMBL" id="PNF35515.1"/>
    </source>
</evidence>
<dbReference type="OrthoDB" id="10072022at2759"/>
<evidence type="ECO:0000256" key="3">
    <source>
        <dbReference type="SAM" id="Phobius"/>
    </source>
</evidence>
<evidence type="ECO:0008006" key="6">
    <source>
        <dbReference type="Google" id="ProtNLM"/>
    </source>
</evidence>
<name>A0A2J7R3X2_9NEOP</name>
<feature type="transmembrane region" description="Helical" evidence="3">
    <location>
        <begin position="45"/>
        <end position="64"/>
    </location>
</feature>
<proteinExistence type="predicted"/>
<organism evidence="4 5">
    <name type="scientific">Cryptotermes secundus</name>
    <dbReference type="NCBI Taxonomy" id="105785"/>
    <lineage>
        <taxon>Eukaryota</taxon>
        <taxon>Metazoa</taxon>
        <taxon>Ecdysozoa</taxon>
        <taxon>Arthropoda</taxon>
        <taxon>Hexapoda</taxon>
        <taxon>Insecta</taxon>
        <taxon>Pterygota</taxon>
        <taxon>Neoptera</taxon>
        <taxon>Polyneoptera</taxon>
        <taxon>Dictyoptera</taxon>
        <taxon>Blattodea</taxon>
        <taxon>Blattoidea</taxon>
        <taxon>Termitoidae</taxon>
        <taxon>Kalotermitidae</taxon>
        <taxon>Cryptotermitinae</taxon>
        <taxon>Cryptotermes</taxon>
    </lineage>
</organism>
<keyword evidence="3" id="KW-1133">Transmembrane helix</keyword>
<evidence type="ECO:0000256" key="1">
    <source>
        <dbReference type="SAM" id="Coils"/>
    </source>
</evidence>
<reference evidence="4 5" key="1">
    <citation type="submission" date="2017-12" db="EMBL/GenBank/DDBJ databases">
        <title>Hemimetabolous genomes reveal molecular basis of termite eusociality.</title>
        <authorList>
            <person name="Harrison M.C."/>
            <person name="Jongepier E."/>
            <person name="Robertson H.M."/>
            <person name="Arning N."/>
            <person name="Bitard-Feildel T."/>
            <person name="Chao H."/>
            <person name="Childers C.P."/>
            <person name="Dinh H."/>
            <person name="Doddapaneni H."/>
            <person name="Dugan S."/>
            <person name="Gowin J."/>
            <person name="Greiner C."/>
            <person name="Han Y."/>
            <person name="Hu H."/>
            <person name="Hughes D.S.T."/>
            <person name="Huylmans A.-K."/>
            <person name="Kemena C."/>
            <person name="Kremer L.P.M."/>
            <person name="Lee S.L."/>
            <person name="Lopez-Ezquerra A."/>
            <person name="Mallet L."/>
            <person name="Monroy-Kuhn J.M."/>
            <person name="Moser A."/>
            <person name="Murali S.C."/>
            <person name="Muzny D.M."/>
            <person name="Otani S."/>
            <person name="Piulachs M.-D."/>
            <person name="Poelchau M."/>
            <person name="Qu J."/>
            <person name="Schaub F."/>
            <person name="Wada-Katsumata A."/>
            <person name="Worley K.C."/>
            <person name="Xie Q."/>
            <person name="Ylla G."/>
            <person name="Poulsen M."/>
            <person name="Gibbs R.A."/>
            <person name="Schal C."/>
            <person name="Richards S."/>
            <person name="Belles X."/>
            <person name="Korb J."/>
            <person name="Bornberg-Bauer E."/>
        </authorList>
    </citation>
    <scope>NUCLEOTIDE SEQUENCE [LARGE SCALE GENOMIC DNA]</scope>
    <source>
        <tissue evidence="4">Whole body</tissue>
    </source>
</reference>
<accession>A0A2J7R3X2</accession>
<keyword evidence="5" id="KW-1185">Reference proteome</keyword>
<keyword evidence="1" id="KW-0175">Coiled coil</keyword>
<feature type="compositionally biased region" description="Basic and acidic residues" evidence="2">
    <location>
        <begin position="243"/>
        <end position="269"/>
    </location>
</feature>
<dbReference type="EMBL" id="NEVH01007818">
    <property type="protein sequence ID" value="PNF35515.1"/>
    <property type="molecule type" value="Genomic_DNA"/>
</dbReference>
<evidence type="ECO:0000313" key="5">
    <source>
        <dbReference type="Proteomes" id="UP000235965"/>
    </source>
</evidence>
<feature type="coiled-coil region" evidence="1">
    <location>
        <begin position="124"/>
        <end position="214"/>
    </location>
</feature>
<gene>
    <name evidence="4" type="ORF">B7P43_G04102</name>
</gene>
<dbReference type="AlphaFoldDB" id="A0A2J7R3X2"/>
<keyword evidence="3" id="KW-0812">Transmembrane</keyword>
<dbReference type="Proteomes" id="UP000235965">
    <property type="component" value="Unassembled WGS sequence"/>
</dbReference>
<keyword evidence="3" id="KW-0472">Membrane</keyword>
<evidence type="ECO:0000256" key="2">
    <source>
        <dbReference type="SAM" id="MobiDB-lite"/>
    </source>
</evidence>
<dbReference type="InParanoid" id="A0A2J7R3X2"/>
<comment type="caution">
    <text evidence="4">The sequence shown here is derived from an EMBL/GenBank/DDBJ whole genome shotgun (WGS) entry which is preliminary data.</text>
</comment>
<dbReference type="STRING" id="105785.A0A2J7R3X2"/>
<protein>
    <recommendedName>
        <fullName evidence="6">Golgi membrane protein 2</fullName>
    </recommendedName>
</protein>